<evidence type="ECO:0000313" key="2">
    <source>
        <dbReference type="Proteomes" id="UP001189429"/>
    </source>
</evidence>
<proteinExistence type="predicted"/>
<sequence length="232" mass="25712">LQKARALATVDESLWLDSNFGKCDIKTTFDSLVESATSTRNAYISGMCTVFADMVESGKEELGDLGATWRKELPDNASMICLREKAKEILPDVKVMEQKWKNLSTRTTSLAKVLNKFKNVESCPELDAQQKVNDNGTARLKVYRLAICEFVFLEDENLNKDTISKQIKALASIGAQTVDLHKTIFNHSDWICVGPDIASLADCAYVFARGFVLVDPHLLAVSAFVSLGHFQA</sequence>
<comment type="caution">
    <text evidence="1">The sequence shown here is derived from an EMBL/GenBank/DDBJ whole genome shotgun (WGS) entry which is preliminary data.</text>
</comment>
<organism evidence="1 2">
    <name type="scientific">Prorocentrum cordatum</name>
    <dbReference type="NCBI Taxonomy" id="2364126"/>
    <lineage>
        <taxon>Eukaryota</taxon>
        <taxon>Sar</taxon>
        <taxon>Alveolata</taxon>
        <taxon>Dinophyceae</taxon>
        <taxon>Prorocentrales</taxon>
        <taxon>Prorocentraceae</taxon>
        <taxon>Prorocentrum</taxon>
    </lineage>
</organism>
<evidence type="ECO:0000313" key="1">
    <source>
        <dbReference type="EMBL" id="CAK0888718.1"/>
    </source>
</evidence>
<accession>A0ABN9WPU6</accession>
<name>A0ABN9WPU6_9DINO</name>
<dbReference type="Proteomes" id="UP001189429">
    <property type="component" value="Unassembled WGS sequence"/>
</dbReference>
<dbReference type="EMBL" id="CAUYUJ010019122">
    <property type="protein sequence ID" value="CAK0888718.1"/>
    <property type="molecule type" value="Genomic_DNA"/>
</dbReference>
<feature type="non-terminal residue" evidence="1">
    <location>
        <position position="1"/>
    </location>
</feature>
<protein>
    <submittedName>
        <fullName evidence="1">Uncharacterized protein</fullName>
    </submittedName>
</protein>
<keyword evidence="2" id="KW-1185">Reference proteome</keyword>
<reference evidence="1" key="1">
    <citation type="submission" date="2023-10" db="EMBL/GenBank/DDBJ databases">
        <authorList>
            <person name="Chen Y."/>
            <person name="Shah S."/>
            <person name="Dougan E. K."/>
            <person name="Thang M."/>
            <person name="Chan C."/>
        </authorList>
    </citation>
    <scope>NUCLEOTIDE SEQUENCE [LARGE SCALE GENOMIC DNA]</scope>
</reference>
<gene>
    <name evidence="1" type="ORF">PCOR1329_LOCUS69456</name>
</gene>